<proteinExistence type="predicted"/>
<comment type="caution">
    <text evidence="1">The sequence shown here is derived from an EMBL/GenBank/DDBJ whole genome shotgun (WGS) entry which is preliminary data.</text>
</comment>
<reference evidence="1 2" key="2">
    <citation type="journal article" date="2023" name="Mol. Biol. Evol.">
        <title>Genomics of Secondarily Temperate Adaptation in the Only Non-Antarctic Icefish.</title>
        <authorList>
            <person name="Rivera-Colon A.G."/>
            <person name="Rayamajhi N."/>
            <person name="Minhas B.F."/>
            <person name="Madrigal G."/>
            <person name="Bilyk K.T."/>
            <person name="Yoon V."/>
            <person name="Hune M."/>
            <person name="Gregory S."/>
            <person name="Cheng C.H.C."/>
            <person name="Catchen J.M."/>
        </authorList>
    </citation>
    <scope>NUCLEOTIDE SEQUENCE [LARGE SCALE GENOMIC DNA]</scope>
    <source>
        <strain evidence="1">JMC-PN-2008</strain>
    </source>
</reference>
<protein>
    <submittedName>
        <fullName evidence="1">Uncharacterized protein</fullName>
    </submittedName>
</protein>
<evidence type="ECO:0000313" key="1">
    <source>
        <dbReference type="EMBL" id="KAK5860442.1"/>
    </source>
</evidence>
<organism evidence="1 2">
    <name type="scientific">Eleginops maclovinus</name>
    <name type="common">Patagonian blennie</name>
    <name type="synonym">Eleginus maclovinus</name>
    <dbReference type="NCBI Taxonomy" id="56733"/>
    <lineage>
        <taxon>Eukaryota</taxon>
        <taxon>Metazoa</taxon>
        <taxon>Chordata</taxon>
        <taxon>Craniata</taxon>
        <taxon>Vertebrata</taxon>
        <taxon>Euteleostomi</taxon>
        <taxon>Actinopterygii</taxon>
        <taxon>Neopterygii</taxon>
        <taxon>Teleostei</taxon>
        <taxon>Neoteleostei</taxon>
        <taxon>Acanthomorphata</taxon>
        <taxon>Eupercaria</taxon>
        <taxon>Perciformes</taxon>
        <taxon>Notothenioidei</taxon>
        <taxon>Eleginopidae</taxon>
        <taxon>Eleginops</taxon>
    </lineage>
</organism>
<reference evidence="1 2" key="1">
    <citation type="journal article" date="2023" name="Genes (Basel)">
        <title>Chromosome-Level Genome Assembly and Circadian Gene Repertoire of the Patagonia Blennie Eleginops maclovinus-The Closest Ancestral Proxy of Antarctic Cryonotothenioids.</title>
        <authorList>
            <person name="Cheng C.C."/>
            <person name="Rivera-Colon A.G."/>
            <person name="Minhas B.F."/>
            <person name="Wilson L."/>
            <person name="Rayamajhi N."/>
            <person name="Vargas-Chacoff L."/>
            <person name="Catchen J.M."/>
        </authorList>
    </citation>
    <scope>NUCLEOTIDE SEQUENCE [LARGE SCALE GENOMIC DNA]</scope>
    <source>
        <strain evidence="1">JMC-PN-2008</strain>
    </source>
</reference>
<name>A0AAN8AMI4_ELEMC</name>
<sequence>MLMSWEAEQDAEPPHHHFNEHPPSIGVWCSTLSLASSPLPLAECLWRDAFRVYGSLPVQYEYTVKTEEWGRGGLQTGGRRGGE</sequence>
<evidence type="ECO:0000313" key="2">
    <source>
        <dbReference type="Proteomes" id="UP001346869"/>
    </source>
</evidence>
<gene>
    <name evidence="1" type="ORF">PBY51_021918</name>
</gene>
<dbReference type="EMBL" id="JAUZQC010000014">
    <property type="protein sequence ID" value="KAK5860442.1"/>
    <property type="molecule type" value="Genomic_DNA"/>
</dbReference>
<dbReference type="AlphaFoldDB" id="A0AAN8AMI4"/>
<keyword evidence="2" id="KW-1185">Reference proteome</keyword>
<accession>A0AAN8AMI4</accession>
<dbReference type="Proteomes" id="UP001346869">
    <property type="component" value="Unassembled WGS sequence"/>
</dbReference>